<dbReference type="AlphaFoldDB" id="E9JC89"/>
<organism>
    <name type="scientific">Solenopsis invicta</name>
    <name type="common">Red imported fire ant</name>
    <name type="synonym">Solenopsis wagneri</name>
    <dbReference type="NCBI Taxonomy" id="13686"/>
    <lineage>
        <taxon>Eukaryota</taxon>
        <taxon>Metazoa</taxon>
        <taxon>Ecdysozoa</taxon>
        <taxon>Arthropoda</taxon>
        <taxon>Hexapoda</taxon>
        <taxon>Insecta</taxon>
        <taxon>Pterygota</taxon>
        <taxon>Neoptera</taxon>
        <taxon>Endopterygota</taxon>
        <taxon>Hymenoptera</taxon>
        <taxon>Apocrita</taxon>
        <taxon>Aculeata</taxon>
        <taxon>Formicoidea</taxon>
        <taxon>Formicidae</taxon>
        <taxon>Myrmicinae</taxon>
        <taxon>Solenopsis</taxon>
    </lineage>
</organism>
<reference evidence="1" key="1">
    <citation type="journal article" date="2011" name="Proc. Natl. Acad. Sci. U.S.A.">
        <title>The genome of the fire ant Solenopsis invicta.</title>
        <authorList>
            <person name="Wurm Y."/>
            <person name="Wang J."/>
            <person name="Riba-Grognuz O."/>
            <person name="Corona M."/>
            <person name="Nygaard S."/>
            <person name="Hunt B.G."/>
            <person name="Ingram K.K."/>
            <person name="Falquet L."/>
            <person name="Nipitwattanaphon M."/>
            <person name="Gotzek D."/>
            <person name="Dijkstra M.B."/>
            <person name="Oettler J."/>
            <person name="Comtesse F."/>
            <person name="Shih C.J."/>
            <person name="Wu W.J."/>
            <person name="Yang C.C."/>
            <person name="Thomas J."/>
            <person name="Beaudoing E."/>
            <person name="Pradervand S."/>
            <person name="Flegel V."/>
            <person name="Cook E.D."/>
            <person name="Fabbretti R."/>
            <person name="Stockinger H."/>
            <person name="Long L."/>
            <person name="Farmerie W.G."/>
            <person name="Oakey J."/>
            <person name="Boomsma J.J."/>
            <person name="Pamilo P."/>
            <person name="Yi S.V."/>
            <person name="Heinze J."/>
            <person name="Goodisman M.A."/>
            <person name="Farinelli L."/>
            <person name="Harshman K."/>
            <person name="Hulo N."/>
            <person name="Cerutti L."/>
            <person name="Xenarios I."/>
            <person name="Shoemaker D."/>
            <person name="Keller L."/>
        </authorList>
    </citation>
    <scope>NUCLEOTIDE SEQUENCE [LARGE SCALE GENOMIC DNA]</scope>
</reference>
<name>E9JC89_SOLIN</name>
<dbReference type="HOGENOM" id="CLU_2797178_0_0_1"/>
<protein>
    <submittedName>
        <fullName evidence="1">Uncharacterized protein</fullName>
    </submittedName>
</protein>
<feature type="non-terminal residue" evidence="1">
    <location>
        <position position="68"/>
    </location>
</feature>
<sequence length="68" mass="7879">MFIIILLFILAAYLVFHCYFHYGPKGRLINKLLGPGYPIIGTLLDCLHSSELQRSEYYVIWSIMPVCL</sequence>
<gene>
    <name evidence="1" type="ORF">SINV_10376</name>
</gene>
<evidence type="ECO:0000313" key="1">
    <source>
        <dbReference type="EMBL" id="EFZ09563.1"/>
    </source>
</evidence>
<proteinExistence type="predicted"/>
<accession>E9JC89</accession>
<dbReference type="EMBL" id="GL771774">
    <property type="protein sequence ID" value="EFZ09563.1"/>
    <property type="molecule type" value="Genomic_DNA"/>
</dbReference>